<dbReference type="InterPro" id="IPR038740">
    <property type="entry name" value="BioF2-like_GNAT_dom"/>
</dbReference>
<gene>
    <name evidence="2" type="ORF">OF850_04080</name>
</gene>
<dbReference type="InterPro" id="IPR016181">
    <property type="entry name" value="Acyl_CoA_acyltransferase"/>
</dbReference>
<keyword evidence="3" id="KW-1185">Reference proteome</keyword>
<name>A0ABT3NRK3_9PROT</name>
<accession>A0ABT3NRK3</accession>
<reference evidence="2 3" key="1">
    <citation type="submission" date="2022-10" db="EMBL/GenBank/DDBJ databases">
        <title>Roseococcus glaciei nov., sp. nov., isolated from glacier.</title>
        <authorList>
            <person name="Liu Q."/>
            <person name="Xin Y.-H."/>
        </authorList>
    </citation>
    <scope>NUCLEOTIDE SEQUENCE [LARGE SCALE GENOMIC DNA]</scope>
    <source>
        <strain evidence="2 3">MDT2-1-1</strain>
    </source>
</reference>
<dbReference type="Proteomes" id="UP001526430">
    <property type="component" value="Unassembled WGS sequence"/>
</dbReference>
<proteinExistence type="predicted"/>
<protein>
    <submittedName>
        <fullName evidence="2">GNAT family N-acetyltransferase</fullName>
    </submittedName>
</protein>
<dbReference type="Pfam" id="PF13480">
    <property type="entry name" value="Acetyltransf_6"/>
    <property type="match status" value="1"/>
</dbReference>
<dbReference type="RefSeq" id="WP_301588526.1">
    <property type="nucleotide sequence ID" value="NZ_JAPFQI010000001.1"/>
</dbReference>
<evidence type="ECO:0000313" key="2">
    <source>
        <dbReference type="EMBL" id="MCW8084795.1"/>
    </source>
</evidence>
<evidence type="ECO:0000259" key="1">
    <source>
        <dbReference type="Pfam" id="PF13480"/>
    </source>
</evidence>
<dbReference type="EMBL" id="JAPFQI010000001">
    <property type="protein sequence ID" value="MCW8084795.1"/>
    <property type="molecule type" value="Genomic_DNA"/>
</dbReference>
<evidence type="ECO:0000313" key="3">
    <source>
        <dbReference type="Proteomes" id="UP001526430"/>
    </source>
</evidence>
<comment type="caution">
    <text evidence="2">The sequence shown here is derived from an EMBL/GenBank/DDBJ whole genome shotgun (WGS) entry which is preliminary data.</text>
</comment>
<feature type="domain" description="BioF2-like acetyltransferase" evidence="1">
    <location>
        <begin position="182"/>
        <end position="317"/>
    </location>
</feature>
<sequence length="356" mass="38616">MSSALAAPLSAPARFGTQKLRVVEVEAPFLPCWCDAFLDEEDFFASRLWFDTLLAHARPLGSKLVLAVDEAAGILLPLMRGPGGMSSLSTPYTLDWRPLGPGAAREAGLGLAAARRWDAPLRLDALDPGEPGTAALLQGARDGGLQVLPFRHFGNWRDVLPPGVTWEAWLEGRPGALRTTIRRKATSRVTFEIVDRPGPALEAGIAAFEAVRAASWKPAEPAPALDAALMRTAAPLGILRLGILRRSADGWPIAAQYWLLDAPGGRRRATLPKLHHVEAAREHSPGTVLTARMMEHLLTEDAVREVDFGRGDDPYKKLWVATRRQREGAVLASMRHPAGLLALARATASRLRRSFA</sequence>
<dbReference type="SUPFAM" id="SSF55729">
    <property type="entry name" value="Acyl-CoA N-acyltransferases (Nat)"/>
    <property type="match status" value="1"/>
</dbReference>
<organism evidence="2 3">
    <name type="scientific">Sabulicella glaciei</name>
    <dbReference type="NCBI Taxonomy" id="2984948"/>
    <lineage>
        <taxon>Bacteria</taxon>
        <taxon>Pseudomonadati</taxon>
        <taxon>Pseudomonadota</taxon>
        <taxon>Alphaproteobacteria</taxon>
        <taxon>Acetobacterales</taxon>
        <taxon>Acetobacteraceae</taxon>
        <taxon>Sabulicella</taxon>
    </lineage>
</organism>